<evidence type="ECO:0000313" key="1">
    <source>
        <dbReference type="EMBL" id="ARV76665.1"/>
    </source>
</evidence>
<name>A0A1Y0SW10_9CAUD</name>
<gene>
    <name evidence="1" type="ORF">PHABIO_34</name>
</gene>
<sequence length="96" mass="10300">MASFVLQSCTEYASTLLLVIGKIKSNDGSRVWVQNSAGGLTFIHSNGLRKCVVRVLGTGTVSVDFHIFGVSATTHMSATYNVSDTAKRIVAFFSKP</sequence>
<keyword evidence="2" id="KW-1185">Reference proteome</keyword>
<organism evidence="1 2">
    <name type="scientific">Pseudomonas phage Phabio</name>
    <dbReference type="NCBI Taxonomy" id="2006668"/>
    <lineage>
        <taxon>Viruses</taxon>
        <taxon>Duplodnaviria</taxon>
        <taxon>Heunggongvirae</taxon>
        <taxon>Uroviricota</taxon>
        <taxon>Caudoviricetes</taxon>
        <taxon>Chimalliviridae</taxon>
        <taxon>Phabiovirus</taxon>
        <taxon>Phabiovirus phabio</taxon>
    </lineage>
</organism>
<protein>
    <submittedName>
        <fullName evidence="1">Uncharacterized protein</fullName>
    </submittedName>
</protein>
<accession>A0A1Y0SW10</accession>
<proteinExistence type="predicted"/>
<dbReference type="Proteomes" id="UP000225448">
    <property type="component" value="Segment"/>
</dbReference>
<reference evidence="1 2" key="1">
    <citation type="submission" date="2017-05" db="EMBL/GenBank/DDBJ databases">
        <authorList>
            <person name="Song R."/>
            <person name="Chenine A.L."/>
            <person name="Ruprecht R.M."/>
        </authorList>
    </citation>
    <scope>NUCLEOTIDE SEQUENCE [LARGE SCALE GENOMIC DNA]</scope>
</reference>
<evidence type="ECO:0000313" key="2">
    <source>
        <dbReference type="Proteomes" id="UP000225448"/>
    </source>
</evidence>
<dbReference type="EMBL" id="MF042360">
    <property type="protein sequence ID" value="ARV76665.1"/>
    <property type="molecule type" value="Genomic_DNA"/>
</dbReference>